<protein>
    <recommendedName>
        <fullName evidence="9">Magnesium transporter</fullName>
    </recommendedName>
</protein>
<comment type="similarity">
    <text evidence="9">Belongs to the CorA metal ion transporter (MIT) (TC 1.A.35) family.</text>
</comment>
<dbReference type="GO" id="GO:0005743">
    <property type="term" value="C:mitochondrial inner membrane"/>
    <property type="evidence" value="ECO:0007669"/>
    <property type="project" value="UniProtKB-SubCell"/>
</dbReference>
<reference evidence="11 12" key="1">
    <citation type="journal article" date="2020" name="J. Phycol.">
        <title>Comparative genome analysis reveals Cyanidiococcus gen. nov., a new extremophilic red algal genus sister to Cyanidioschyzon (Cyanidioschyzonaceae, Rhodophyta).</title>
        <authorList>
            <person name="Liu S.-L."/>
            <person name="Chiang Y.-R."/>
            <person name="Yoon H.S."/>
            <person name="Fu H.-Y."/>
        </authorList>
    </citation>
    <scope>NUCLEOTIDE SEQUENCE [LARGE SCALE GENOMIC DNA]</scope>
    <source>
        <strain evidence="11 12">THAL066</strain>
    </source>
</reference>
<evidence type="ECO:0000256" key="2">
    <source>
        <dbReference type="ARBA" id="ARBA00022448"/>
    </source>
</evidence>
<dbReference type="EMBL" id="VWRR01000008">
    <property type="protein sequence ID" value="KAF6003116.1"/>
    <property type="molecule type" value="Genomic_DNA"/>
</dbReference>
<evidence type="ECO:0000313" key="12">
    <source>
        <dbReference type="Proteomes" id="UP000530660"/>
    </source>
</evidence>
<keyword evidence="2 9" id="KW-0813">Transport</keyword>
<gene>
    <name evidence="11" type="primary">MRS2_8</name>
    <name evidence="11" type="ORF">F1559_004322</name>
</gene>
<evidence type="ECO:0000256" key="3">
    <source>
        <dbReference type="ARBA" id="ARBA00022692"/>
    </source>
</evidence>
<feature type="region of interest" description="Disordered" evidence="10">
    <location>
        <begin position="1"/>
        <end position="36"/>
    </location>
</feature>
<evidence type="ECO:0000256" key="10">
    <source>
        <dbReference type="SAM" id="MobiDB-lite"/>
    </source>
</evidence>
<dbReference type="Proteomes" id="UP000530660">
    <property type="component" value="Unassembled WGS sequence"/>
</dbReference>
<feature type="transmembrane region" description="Helical" evidence="9">
    <location>
        <begin position="403"/>
        <end position="423"/>
    </location>
</feature>
<keyword evidence="3 9" id="KW-0812">Transmembrane</keyword>
<dbReference type="Pfam" id="PF22099">
    <property type="entry name" value="MRS2-like"/>
    <property type="match status" value="1"/>
</dbReference>
<dbReference type="PANTHER" id="PTHR13890:SF0">
    <property type="entry name" value="MAGNESIUM TRANSPORTER MRS2 HOMOLOG, MITOCHONDRIAL"/>
    <property type="match status" value="1"/>
</dbReference>
<evidence type="ECO:0000256" key="9">
    <source>
        <dbReference type="RuleBase" id="RU366042"/>
    </source>
</evidence>
<dbReference type="Gene3D" id="2.40.128.330">
    <property type="match status" value="1"/>
</dbReference>
<keyword evidence="8 9" id="KW-0472">Membrane</keyword>
<comment type="caution">
    <text evidence="11">The sequence shown here is derived from an EMBL/GenBank/DDBJ whole genome shotgun (WGS) entry which is preliminary data.</text>
</comment>
<sequence>MSASSAVRDMETSEDTQLDSQNSEHKSHGSAECLPSNFNVEQDTGLSWGSGFGGRVTSELECFEFHAGGSKKLRTISRSEVLLRAREGRSVQQALTGLEALSSSSDVALFGAAGIDDERLKNETLRKKDRKRIRRYLRGFLQPRDIRQVDPAFVAKPAIWVRRNVIVFSLERLRALIFADALLLFNPSEKRVQEAAEWLEKRLFRSRIYEESDMEPFEFRALESLLILVHEYLEKDLSDFEPVMYALLSELTRKLSAKRLERLRILKQDLNALVTRIDGVQDVLQALLEEDEDMSKMYLTEIAKNPNTPRSPLDHEEVEQMLESYLYQVDDAMRRAELLAAAVDDTEDLVNIQLGTLRNRLLVVDVTLNIMEAVFTGVGFITGLFTMNIQAPFFKLDNGSTRWFIVVVVLNSSFAAIALFILIQWARRARYVNG</sequence>
<keyword evidence="7 9" id="KW-0406">Ion transport</keyword>
<evidence type="ECO:0000256" key="6">
    <source>
        <dbReference type="ARBA" id="ARBA00022989"/>
    </source>
</evidence>
<keyword evidence="9" id="KW-0496">Mitochondrion</keyword>
<keyword evidence="9" id="KW-0999">Mitochondrion inner membrane</keyword>
<accession>A0A7J7IJ29</accession>
<evidence type="ECO:0000256" key="1">
    <source>
        <dbReference type="ARBA" id="ARBA00004141"/>
    </source>
</evidence>
<keyword evidence="4 9" id="KW-0460">Magnesium</keyword>
<comment type="subcellular location">
    <subcellularLocation>
        <location evidence="1">Membrane</location>
        <topology evidence="1">Multi-pass membrane protein</topology>
    </subcellularLocation>
    <subcellularLocation>
        <location evidence="9">Mitochondrion inner membrane</location>
        <topology evidence="9">Multi-pass membrane protein</topology>
    </subcellularLocation>
</comment>
<evidence type="ECO:0000256" key="7">
    <source>
        <dbReference type="ARBA" id="ARBA00023065"/>
    </source>
</evidence>
<keyword evidence="6 9" id="KW-1133">Transmembrane helix</keyword>
<evidence type="ECO:0000313" key="11">
    <source>
        <dbReference type="EMBL" id="KAF6003116.1"/>
    </source>
</evidence>
<dbReference type="AlphaFoldDB" id="A0A7J7IJ29"/>
<dbReference type="CDD" id="cd12823">
    <property type="entry name" value="Mrs2_Mfm1p-like"/>
    <property type="match status" value="1"/>
</dbReference>
<keyword evidence="12" id="KW-1185">Reference proteome</keyword>
<dbReference type="PANTHER" id="PTHR13890">
    <property type="entry name" value="RNA SPLICING PROTEIN MRS2, MITOCHONDRIAL"/>
    <property type="match status" value="1"/>
</dbReference>
<evidence type="ECO:0000256" key="5">
    <source>
        <dbReference type="ARBA" id="ARBA00022946"/>
    </source>
</evidence>
<evidence type="ECO:0000256" key="4">
    <source>
        <dbReference type="ARBA" id="ARBA00022842"/>
    </source>
</evidence>
<keyword evidence="5" id="KW-0809">Transit peptide</keyword>
<feature type="transmembrane region" description="Helical" evidence="9">
    <location>
        <begin position="361"/>
        <end position="383"/>
    </location>
</feature>
<dbReference type="Gene3D" id="1.20.58.340">
    <property type="entry name" value="Magnesium transport protein CorA, transmembrane region"/>
    <property type="match status" value="1"/>
</dbReference>
<dbReference type="InterPro" id="IPR039204">
    <property type="entry name" value="MRS2-like"/>
</dbReference>
<dbReference type="GO" id="GO:0015095">
    <property type="term" value="F:magnesium ion transmembrane transporter activity"/>
    <property type="evidence" value="ECO:0007669"/>
    <property type="project" value="TreeGrafter"/>
</dbReference>
<name>A0A7J7IJ29_9RHOD</name>
<organism evidence="11 12">
    <name type="scientific">Cyanidiococcus yangmingshanensis</name>
    <dbReference type="NCBI Taxonomy" id="2690220"/>
    <lineage>
        <taxon>Eukaryota</taxon>
        <taxon>Rhodophyta</taxon>
        <taxon>Bangiophyceae</taxon>
        <taxon>Cyanidiales</taxon>
        <taxon>Cyanidiaceae</taxon>
        <taxon>Cyanidiococcus</taxon>
    </lineage>
</organism>
<proteinExistence type="inferred from homology"/>
<evidence type="ECO:0000256" key="8">
    <source>
        <dbReference type="ARBA" id="ARBA00023136"/>
    </source>
</evidence>
<dbReference type="OrthoDB" id="5695at2759"/>